<keyword evidence="2" id="KW-0238">DNA-binding</keyword>
<keyword evidence="3" id="KW-0804">Transcription</keyword>
<evidence type="ECO:0000313" key="6">
    <source>
        <dbReference type="Proteomes" id="UP000538292"/>
    </source>
</evidence>
<evidence type="ECO:0000256" key="2">
    <source>
        <dbReference type="ARBA" id="ARBA00023125"/>
    </source>
</evidence>
<proteinExistence type="predicted"/>
<comment type="caution">
    <text evidence="5">The sequence shown here is derived from an EMBL/GenBank/DDBJ whole genome shotgun (WGS) entry which is preliminary data.</text>
</comment>
<dbReference type="GO" id="GO:0045892">
    <property type="term" value="P:negative regulation of DNA-templated transcription"/>
    <property type="evidence" value="ECO:0007669"/>
    <property type="project" value="TreeGrafter"/>
</dbReference>
<name>A0A7W1XUI1_9BACL</name>
<dbReference type="InterPro" id="IPR036390">
    <property type="entry name" value="WH_DNA-bd_sf"/>
</dbReference>
<dbReference type="Pfam" id="PF00392">
    <property type="entry name" value="GntR"/>
    <property type="match status" value="1"/>
</dbReference>
<dbReference type="SMART" id="SM00866">
    <property type="entry name" value="UTRA"/>
    <property type="match status" value="1"/>
</dbReference>
<dbReference type="GO" id="GO:0003677">
    <property type="term" value="F:DNA binding"/>
    <property type="evidence" value="ECO:0007669"/>
    <property type="project" value="UniProtKB-KW"/>
</dbReference>
<dbReference type="InterPro" id="IPR011663">
    <property type="entry name" value="UTRA"/>
</dbReference>
<dbReference type="SUPFAM" id="SSF46785">
    <property type="entry name" value="Winged helix' DNA-binding domain"/>
    <property type="match status" value="1"/>
</dbReference>
<dbReference type="InterPro" id="IPR000524">
    <property type="entry name" value="Tscrpt_reg_HTH_GntR"/>
</dbReference>
<dbReference type="PROSITE" id="PS50949">
    <property type="entry name" value="HTH_GNTR"/>
    <property type="match status" value="1"/>
</dbReference>
<dbReference type="InterPro" id="IPR050679">
    <property type="entry name" value="Bact_HTH_transcr_reg"/>
</dbReference>
<keyword evidence="1" id="KW-0805">Transcription regulation</keyword>
<dbReference type="Gene3D" id="1.10.10.10">
    <property type="entry name" value="Winged helix-like DNA-binding domain superfamily/Winged helix DNA-binding domain"/>
    <property type="match status" value="1"/>
</dbReference>
<dbReference type="CDD" id="cd07377">
    <property type="entry name" value="WHTH_GntR"/>
    <property type="match status" value="1"/>
</dbReference>
<dbReference type="PANTHER" id="PTHR44846:SF17">
    <property type="entry name" value="GNTR-FAMILY TRANSCRIPTIONAL REGULATOR"/>
    <property type="match status" value="1"/>
</dbReference>
<dbReference type="EMBL" id="JACEOL010000056">
    <property type="protein sequence ID" value="MBA4603537.1"/>
    <property type="molecule type" value="Genomic_DNA"/>
</dbReference>
<accession>A0A7W1XUI1</accession>
<organism evidence="5 6">
    <name type="scientific">Thermoactinomyces mirandus</name>
    <dbReference type="NCBI Taxonomy" id="2756294"/>
    <lineage>
        <taxon>Bacteria</taxon>
        <taxon>Bacillati</taxon>
        <taxon>Bacillota</taxon>
        <taxon>Bacilli</taxon>
        <taxon>Bacillales</taxon>
        <taxon>Thermoactinomycetaceae</taxon>
        <taxon>Thermoactinomyces</taxon>
    </lineage>
</organism>
<dbReference type="SMART" id="SM00345">
    <property type="entry name" value="HTH_GNTR"/>
    <property type="match status" value="1"/>
</dbReference>
<dbReference type="Proteomes" id="UP000538292">
    <property type="component" value="Unassembled WGS sequence"/>
</dbReference>
<protein>
    <submittedName>
        <fullName evidence="5">GntR family transcriptional regulator</fullName>
    </submittedName>
</protein>
<evidence type="ECO:0000256" key="1">
    <source>
        <dbReference type="ARBA" id="ARBA00023015"/>
    </source>
</evidence>
<dbReference type="InterPro" id="IPR028978">
    <property type="entry name" value="Chorismate_lyase_/UTRA_dom_sf"/>
</dbReference>
<evidence type="ECO:0000313" key="5">
    <source>
        <dbReference type="EMBL" id="MBA4603537.1"/>
    </source>
</evidence>
<dbReference type="RefSeq" id="WP_181742013.1">
    <property type="nucleotide sequence ID" value="NZ_JACEOL010000056.1"/>
</dbReference>
<sequence length="233" mass="27342">MSKWEEIYQILKKEIEYKVYPPGSEFPTNFDLMKRFNVHTSTIQSAIRRLIEEGLITSEGNRTKRKVRVIPTRSHRKGGFSDEYGKKAKKKVLDIRKIMSKDEMPELCKEDVSFPALYYLNEQYIDGIQVGVSCSIIPHIVSIDELEKKLKQENASLYRSLEELGHKPVSCEETFIVDLPTEKDREELHLPKNSNIPIIRMVRKTFDSEGNVAEICHLLYRADCYEFHYRFDF</sequence>
<dbReference type="InterPro" id="IPR036388">
    <property type="entry name" value="WH-like_DNA-bd_sf"/>
</dbReference>
<gene>
    <name evidence="5" type="ORF">H2C83_14720</name>
</gene>
<dbReference type="GO" id="GO:0003700">
    <property type="term" value="F:DNA-binding transcription factor activity"/>
    <property type="evidence" value="ECO:0007669"/>
    <property type="project" value="InterPro"/>
</dbReference>
<reference evidence="5 6" key="1">
    <citation type="submission" date="2020-07" db="EMBL/GenBank/DDBJ databases">
        <title>Thermoactinomyces phylogeny.</title>
        <authorList>
            <person name="Dunlap C."/>
        </authorList>
    </citation>
    <scope>NUCLEOTIDE SEQUENCE [LARGE SCALE GENOMIC DNA]</scope>
    <source>
        <strain evidence="5 6">AMNI-1</strain>
    </source>
</reference>
<evidence type="ECO:0000259" key="4">
    <source>
        <dbReference type="PROSITE" id="PS50949"/>
    </source>
</evidence>
<feature type="domain" description="HTH gntR-type" evidence="4">
    <location>
        <begin position="1"/>
        <end position="72"/>
    </location>
</feature>
<dbReference type="AlphaFoldDB" id="A0A7W1XUI1"/>
<dbReference type="SUPFAM" id="SSF64288">
    <property type="entry name" value="Chorismate lyase-like"/>
    <property type="match status" value="1"/>
</dbReference>
<dbReference type="PANTHER" id="PTHR44846">
    <property type="entry name" value="MANNOSYL-D-GLYCERATE TRANSPORT/METABOLISM SYSTEM REPRESSOR MNGR-RELATED"/>
    <property type="match status" value="1"/>
</dbReference>
<keyword evidence="6" id="KW-1185">Reference proteome</keyword>
<dbReference type="Gene3D" id="3.40.1410.10">
    <property type="entry name" value="Chorismate lyase-like"/>
    <property type="match status" value="1"/>
</dbReference>
<dbReference type="Pfam" id="PF07702">
    <property type="entry name" value="UTRA"/>
    <property type="match status" value="1"/>
</dbReference>
<evidence type="ECO:0000256" key="3">
    <source>
        <dbReference type="ARBA" id="ARBA00023163"/>
    </source>
</evidence>